<dbReference type="Pfam" id="PF05241">
    <property type="entry name" value="EBP"/>
    <property type="match status" value="1"/>
</dbReference>
<dbReference type="OrthoDB" id="58557at2759"/>
<evidence type="ECO:0000256" key="1">
    <source>
        <dbReference type="ARBA" id="ARBA00004141"/>
    </source>
</evidence>
<keyword evidence="5" id="KW-0752">Steroid biosynthesis</keyword>
<evidence type="ECO:0000256" key="6">
    <source>
        <dbReference type="ARBA" id="ARBA00022989"/>
    </source>
</evidence>
<evidence type="ECO:0000259" key="15">
    <source>
        <dbReference type="PROSITE" id="PS51751"/>
    </source>
</evidence>
<keyword evidence="7" id="KW-0756">Sterol biosynthesis</keyword>
<sequence length="235" mass="26744">MADQVKSNVVHPFTPPSLDIPGYVPNTIPILNILAIYFGLVLVVLVGTVALFSKNRNGDKLGIVDRLLMAWFAICGFTHILLEGTYVILGSSVVWRDDIFSQIWKEFGKADSRYMIRHEALISVEAITAFLEGPACFLIMWMTYRRSPGRYALEMLVSTGQLYGTILYFLEAYLMGFAHMPYGHPIYFWIYFVGFNFPWIVIPTSVIIRDYTNFSASQSLRDNSAKSKQVTKKKK</sequence>
<dbReference type="Proteomes" id="UP001152320">
    <property type="component" value="Chromosome 2"/>
</dbReference>
<feature type="transmembrane region" description="Helical" evidence="14">
    <location>
        <begin position="120"/>
        <end position="141"/>
    </location>
</feature>
<evidence type="ECO:0000256" key="13">
    <source>
        <dbReference type="PROSITE-ProRule" id="PRU01087"/>
    </source>
</evidence>
<proteinExistence type="inferred from homology"/>
<keyword evidence="11" id="KW-0753">Steroid metabolism</keyword>
<comment type="similarity">
    <text evidence="2">Belongs to the EBP family.</text>
</comment>
<evidence type="ECO:0000256" key="5">
    <source>
        <dbReference type="ARBA" id="ARBA00022955"/>
    </source>
</evidence>
<evidence type="ECO:0000256" key="14">
    <source>
        <dbReference type="SAM" id="Phobius"/>
    </source>
</evidence>
<protein>
    <submittedName>
        <fullName evidence="16">3-beta-hydroxysteroid-Delta(8), Delta(7)-isomerase</fullName>
    </submittedName>
</protein>
<dbReference type="GO" id="GO:0016020">
    <property type="term" value="C:membrane"/>
    <property type="evidence" value="ECO:0007669"/>
    <property type="project" value="UniProtKB-SubCell"/>
</dbReference>
<evidence type="ECO:0000256" key="12">
    <source>
        <dbReference type="ARBA" id="ARBA00023235"/>
    </source>
</evidence>
<evidence type="ECO:0000313" key="16">
    <source>
        <dbReference type="EMBL" id="KAJ8047399.1"/>
    </source>
</evidence>
<comment type="subcellular location">
    <subcellularLocation>
        <location evidence="1">Membrane</location>
        <topology evidence="1">Multi-pass membrane protein</topology>
    </subcellularLocation>
</comment>
<feature type="transmembrane region" description="Helical" evidence="14">
    <location>
        <begin position="162"/>
        <end position="180"/>
    </location>
</feature>
<dbReference type="GO" id="GO:0047750">
    <property type="term" value="F:cholestenol delta-isomerase activity"/>
    <property type="evidence" value="ECO:0007669"/>
    <property type="project" value="InterPro"/>
</dbReference>
<dbReference type="AlphaFoldDB" id="A0A9Q1HI10"/>
<dbReference type="GO" id="GO:0004769">
    <property type="term" value="F:steroid Delta-isomerase activity"/>
    <property type="evidence" value="ECO:0007669"/>
    <property type="project" value="TreeGrafter"/>
</dbReference>
<comment type="caution">
    <text evidence="16">The sequence shown here is derived from an EMBL/GenBank/DDBJ whole genome shotgun (WGS) entry which is preliminary data.</text>
</comment>
<keyword evidence="3" id="KW-0444">Lipid biosynthesis</keyword>
<dbReference type="GO" id="GO:0000247">
    <property type="term" value="F:C-8 sterol isomerase activity"/>
    <property type="evidence" value="ECO:0007669"/>
    <property type="project" value="TreeGrafter"/>
</dbReference>
<evidence type="ECO:0000256" key="10">
    <source>
        <dbReference type="ARBA" id="ARBA00023166"/>
    </source>
</evidence>
<evidence type="ECO:0000256" key="11">
    <source>
        <dbReference type="ARBA" id="ARBA00023221"/>
    </source>
</evidence>
<dbReference type="EMBL" id="JAIZAY010000002">
    <property type="protein sequence ID" value="KAJ8047399.1"/>
    <property type="molecule type" value="Genomic_DNA"/>
</dbReference>
<keyword evidence="17" id="KW-1185">Reference proteome</keyword>
<feature type="transmembrane region" description="Helical" evidence="14">
    <location>
        <begin position="186"/>
        <end position="208"/>
    </location>
</feature>
<evidence type="ECO:0000256" key="3">
    <source>
        <dbReference type="ARBA" id="ARBA00022516"/>
    </source>
</evidence>
<dbReference type="GO" id="GO:0005783">
    <property type="term" value="C:endoplasmic reticulum"/>
    <property type="evidence" value="ECO:0007669"/>
    <property type="project" value="TreeGrafter"/>
</dbReference>
<evidence type="ECO:0000256" key="4">
    <source>
        <dbReference type="ARBA" id="ARBA00022692"/>
    </source>
</evidence>
<dbReference type="GO" id="GO:0006695">
    <property type="term" value="P:cholesterol biosynthetic process"/>
    <property type="evidence" value="ECO:0007669"/>
    <property type="project" value="TreeGrafter"/>
</dbReference>
<keyword evidence="8" id="KW-0443">Lipid metabolism</keyword>
<keyword evidence="12" id="KW-0413">Isomerase</keyword>
<keyword evidence="9 13" id="KW-0472">Membrane</keyword>
<evidence type="ECO:0000313" key="17">
    <source>
        <dbReference type="Proteomes" id="UP001152320"/>
    </source>
</evidence>
<dbReference type="PANTHER" id="PTHR14207:SF0">
    <property type="entry name" value="3-BETA-HYDROXYSTEROID-DELTA(8),DELTA(7)-ISOMERASE"/>
    <property type="match status" value="1"/>
</dbReference>
<name>A0A9Q1HI10_HOLLE</name>
<evidence type="ECO:0000256" key="2">
    <source>
        <dbReference type="ARBA" id="ARBA00008337"/>
    </source>
</evidence>
<feature type="transmembrane region" description="Helical" evidence="14">
    <location>
        <begin position="30"/>
        <end position="52"/>
    </location>
</feature>
<dbReference type="InterPro" id="IPR033118">
    <property type="entry name" value="EXPERA"/>
</dbReference>
<reference evidence="16" key="1">
    <citation type="submission" date="2021-10" db="EMBL/GenBank/DDBJ databases">
        <title>Tropical sea cucumber genome reveals ecological adaptation and Cuvierian tubules defense mechanism.</title>
        <authorList>
            <person name="Chen T."/>
        </authorList>
    </citation>
    <scope>NUCLEOTIDE SEQUENCE</scope>
    <source>
        <strain evidence="16">Nanhai2018</strain>
        <tissue evidence="16">Muscle</tissue>
    </source>
</reference>
<organism evidence="16 17">
    <name type="scientific">Holothuria leucospilota</name>
    <name type="common">Black long sea cucumber</name>
    <name type="synonym">Mertensiothuria leucospilota</name>
    <dbReference type="NCBI Taxonomy" id="206669"/>
    <lineage>
        <taxon>Eukaryota</taxon>
        <taxon>Metazoa</taxon>
        <taxon>Echinodermata</taxon>
        <taxon>Eleutherozoa</taxon>
        <taxon>Echinozoa</taxon>
        <taxon>Holothuroidea</taxon>
        <taxon>Aspidochirotacea</taxon>
        <taxon>Aspidochirotida</taxon>
        <taxon>Holothuriidae</taxon>
        <taxon>Holothuria</taxon>
    </lineage>
</organism>
<dbReference type="PANTHER" id="PTHR14207">
    <property type="entry name" value="STEROL ISOMERASE"/>
    <property type="match status" value="1"/>
</dbReference>
<gene>
    <name evidence="16" type="ORF">HOLleu_06387</name>
</gene>
<evidence type="ECO:0000256" key="7">
    <source>
        <dbReference type="ARBA" id="ARBA00023011"/>
    </source>
</evidence>
<dbReference type="InterPro" id="IPR007905">
    <property type="entry name" value="EBP"/>
</dbReference>
<keyword evidence="10" id="KW-1207">Sterol metabolism</keyword>
<keyword evidence="6 13" id="KW-1133">Transmembrane helix</keyword>
<evidence type="ECO:0000256" key="8">
    <source>
        <dbReference type="ARBA" id="ARBA00023098"/>
    </source>
</evidence>
<keyword evidence="4 13" id="KW-0812">Transmembrane</keyword>
<dbReference type="PROSITE" id="PS51751">
    <property type="entry name" value="EXPERA"/>
    <property type="match status" value="1"/>
</dbReference>
<accession>A0A9Q1HI10</accession>
<feature type="domain" description="EXPERA" evidence="15">
    <location>
        <begin position="64"/>
        <end position="207"/>
    </location>
</feature>
<feature type="transmembrane region" description="Helical" evidence="14">
    <location>
        <begin position="64"/>
        <end position="82"/>
    </location>
</feature>
<evidence type="ECO:0000256" key="9">
    <source>
        <dbReference type="ARBA" id="ARBA00023136"/>
    </source>
</evidence>